<keyword evidence="5" id="KW-0805">Transcription regulation</keyword>
<evidence type="ECO:0000256" key="5">
    <source>
        <dbReference type="ARBA" id="ARBA00023015"/>
    </source>
</evidence>
<dbReference type="InterPro" id="IPR039355">
    <property type="entry name" value="Transcription_factor_GATA"/>
</dbReference>
<feature type="region of interest" description="Disordered" evidence="9">
    <location>
        <begin position="485"/>
        <end position="522"/>
    </location>
</feature>
<sequence>MLSEISEISLILPPSVVLQEPQEFYKRAKAQSRRSSQSHSENTSLWRLCTKAKDALPNGVRLENLTWRVMAIERKKWQEGKRRDTAEFDGLVKRSIVTKTNDNGIAAITELDRNEARTQKRKDSAKSIKVEEKPSRNDIFCERESDTANCRSGTICSGGSMDKQSDVEMSDSILLAQTSQLEYDDAMFVDTSFVTSPSDTSNADEVSSYASTSPVSSHATSAAIPIPSNMSQTAYGFGPFNVNGSGRIDDMVDNLAVVTGGPETNVFNNEMRLLQQRQRNRINNGRNKKIIESIDVPIGTVDREESGLSFPKRVSSQNQKRSENFANDVPQMQSIIIPNDTLDDSDTDLSESLSSSMNGSVATQYTLNSLNYPNTPYDNYFSFDLTADGLVSTAPHLAPLTPADNDYYVSYPYDEDYFNMMNEFDSGDLASSSSQFLHINPSLLVPSSQSQEPIYEMMTDNQLASSQDEKGLKTQQLKYAVLGDEETRDQEGAGGNGTSTSQMHQTSPRQPNHPKQTTPTTCTNCATQITPLWRRNPEGHPLCNACGLFLKLHGVVRPLTLKTDVIKKRNRGGTNANSKSSKSAKNAGLGIGGPGMSIMNKPQRSSMGTLSTSPPTTQAFVGTGSFRGQNHTIAKKSRRFSSDELTDVRPFGLGGEQSSFAARANAHMNFARSNGQKSQQTPALRYATASPTSSMSAGPQSQAHPHPHPRFQRSNTMPAIPVVQSNLNSSNPTSSQYGMTSLVLRYPEEDVIVPSNGQNDFVVGTTSVIGLQSSGLPCGGMQGGGAAQQERQFLSADSGPSNTTRDNVAPMDVC</sequence>
<name>A0A9N8ZF92_9GLOM</name>
<dbReference type="PROSITE" id="PS50114">
    <property type="entry name" value="GATA_ZN_FINGER_2"/>
    <property type="match status" value="1"/>
</dbReference>
<keyword evidence="4" id="KW-0862">Zinc</keyword>
<dbReference type="Gene3D" id="3.30.50.10">
    <property type="entry name" value="Erythroid Transcription Factor GATA-1, subunit A"/>
    <property type="match status" value="1"/>
</dbReference>
<dbReference type="GO" id="GO:0045944">
    <property type="term" value="P:positive regulation of transcription by RNA polymerase II"/>
    <property type="evidence" value="ECO:0007669"/>
    <property type="project" value="TreeGrafter"/>
</dbReference>
<dbReference type="PROSITE" id="PS00344">
    <property type="entry name" value="GATA_ZN_FINGER_1"/>
    <property type="match status" value="1"/>
</dbReference>
<dbReference type="GO" id="GO:0005634">
    <property type="term" value="C:nucleus"/>
    <property type="evidence" value="ECO:0007669"/>
    <property type="project" value="UniProtKB-SubCell"/>
</dbReference>
<comment type="caution">
    <text evidence="11">The sequence shown here is derived from an EMBL/GenBank/DDBJ whole genome shotgun (WGS) entry which is preliminary data.</text>
</comment>
<evidence type="ECO:0000256" key="7">
    <source>
        <dbReference type="ARBA" id="ARBA00023242"/>
    </source>
</evidence>
<dbReference type="Pfam" id="PF00320">
    <property type="entry name" value="GATA"/>
    <property type="match status" value="1"/>
</dbReference>
<feature type="region of interest" description="Disordered" evidence="9">
    <location>
        <begin position="570"/>
        <end position="592"/>
    </location>
</feature>
<feature type="compositionally biased region" description="Polar residues" evidence="9">
    <location>
        <begin position="672"/>
        <end position="682"/>
    </location>
</feature>
<feature type="domain" description="GATA-type" evidence="10">
    <location>
        <begin position="516"/>
        <end position="569"/>
    </location>
</feature>
<organism evidence="11 12">
    <name type="scientific">Paraglomus occultum</name>
    <dbReference type="NCBI Taxonomy" id="144539"/>
    <lineage>
        <taxon>Eukaryota</taxon>
        <taxon>Fungi</taxon>
        <taxon>Fungi incertae sedis</taxon>
        <taxon>Mucoromycota</taxon>
        <taxon>Glomeromycotina</taxon>
        <taxon>Glomeromycetes</taxon>
        <taxon>Paraglomerales</taxon>
        <taxon>Paraglomeraceae</taxon>
        <taxon>Paraglomus</taxon>
    </lineage>
</organism>
<dbReference type="OrthoDB" id="515401at2759"/>
<evidence type="ECO:0000256" key="9">
    <source>
        <dbReference type="SAM" id="MobiDB-lite"/>
    </source>
</evidence>
<dbReference type="SMART" id="SM00401">
    <property type="entry name" value="ZnF_GATA"/>
    <property type="match status" value="1"/>
</dbReference>
<feature type="region of interest" description="Disordered" evidence="9">
    <location>
        <begin position="780"/>
        <end position="814"/>
    </location>
</feature>
<dbReference type="InterPro" id="IPR000679">
    <property type="entry name" value="Znf_GATA"/>
</dbReference>
<proteinExistence type="predicted"/>
<dbReference type="SUPFAM" id="SSF57716">
    <property type="entry name" value="Glucocorticoid receptor-like (DNA-binding domain)"/>
    <property type="match status" value="1"/>
</dbReference>
<feature type="region of interest" description="Disordered" evidence="9">
    <location>
        <begin position="672"/>
        <end position="714"/>
    </location>
</feature>
<evidence type="ECO:0000313" key="11">
    <source>
        <dbReference type="EMBL" id="CAG8493379.1"/>
    </source>
</evidence>
<keyword evidence="3 8" id="KW-0863">Zinc-finger</keyword>
<feature type="compositionally biased region" description="Polar residues" evidence="9">
    <location>
        <begin position="498"/>
        <end position="515"/>
    </location>
</feature>
<reference evidence="11" key="1">
    <citation type="submission" date="2021-06" db="EMBL/GenBank/DDBJ databases">
        <authorList>
            <person name="Kallberg Y."/>
            <person name="Tangrot J."/>
            <person name="Rosling A."/>
        </authorList>
    </citation>
    <scope>NUCLEOTIDE SEQUENCE</scope>
    <source>
        <strain evidence="11">IA702</strain>
    </source>
</reference>
<dbReference type="AlphaFoldDB" id="A0A9N8ZF92"/>
<keyword evidence="12" id="KW-1185">Reference proteome</keyword>
<gene>
    <name evidence="11" type="ORF">POCULU_LOCUS2194</name>
</gene>
<evidence type="ECO:0000256" key="2">
    <source>
        <dbReference type="ARBA" id="ARBA00022723"/>
    </source>
</evidence>
<accession>A0A9N8ZF92</accession>
<dbReference type="GO" id="GO:0000978">
    <property type="term" value="F:RNA polymerase II cis-regulatory region sequence-specific DNA binding"/>
    <property type="evidence" value="ECO:0007669"/>
    <property type="project" value="TreeGrafter"/>
</dbReference>
<dbReference type="GO" id="GO:0000122">
    <property type="term" value="P:negative regulation of transcription by RNA polymerase II"/>
    <property type="evidence" value="ECO:0007669"/>
    <property type="project" value="TreeGrafter"/>
</dbReference>
<evidence type="ECO:0000259" key="10">
    <source>
        <dbReference type="PROSITE" id="PS50114"/>
    </source>
</evidence>
<dbReference type="PANTHER" id="PTHR10071:SF281">
    <property type="entry name" value="BOX A-BINDING FACTOR-RELATED"/>
    <property type="match status" value="1"/>
</dbReference>
<dbReference type="GO" id="GO:0000981">
    <property type="term" value="F:DNA-binding transcription factor activity, RNA polymerase II-specific"/>
    <property type="evidence" value="ECO:0007669"/>
    <property type="project" value="TreeGrafter"/>
</dbReference>
<evidence type="ECO:0000256" key="4">
    <source>
        <dbReference type="ARBA" id="ARBA00022833"/>
    </source>
</evidence>
<dbReference type="PANTHER" id="PTHR10071">
    <property type="entry name" value="TRANSCRIPTION FACTOR GATA FAMILY MEMBER"/>
    <property type="match status" value="1"/>
</dbReference>
<protein>
    <submittedName>
        <fullName evidence="11">9764_t:CDS:1</fullName>
    </submittedName>
</protein>
<evidence type="ECO:0000256" key="6">
    <source>
        <dbReference type="ARBA" id="ARBA00023163"/>
    </source>
</evidence>
<dbReference type="PRINTS" id="PR00619">
    <property type="entry name" value="GATAZNFINGER"/>
</dbReference>
<feature type="compositionally biased region" description="Polar residues" evidence="9">
    <location>
        <begin position="689"/>
        <end position="703"/>
    </location>
</feature>
<evidence type="ECO:0000256" key="3">
    <source>
        <dbReference type="ARBA" id="ARBA00022771"/>
    </source>
</evidence>
<dbReference type="Proteomes" id="UP000789572">
    <property type="component" value="Unassembled WGS sequence"/>
</dbReference>
<dbReference type="FunFam" id="3.30.50.10:FF:000007">
    <property type="entry name" value="Nitrogen regulatory AreA, N-terminal"/>
    <property type="match status" value="1"/>
</dbReference>
<evidence type="ECO:0000256" key="8">
    <source>
        <dbReference type="PROSITE-ProRule" id="PRU00094"/>
    </source>
</evidence>
<keyword evidence="7" id="KW-0539">Nucleus</keyword>
<dbReference type="CDD" id="cd00202">
    <property type="entry name" value="ZnF_GATA"/>
    <property type="match status" value="1"/>
</dbReference>
<dbReference type="InterPro" id="IPR013088">
    <property type="entry name" value="Znf_NHR/GATA"/>
</dbReference>
<dbReference type="InterPro" id="IPR013860">
    <property type="entry name" value="AreA_GATA"/>
</dbReference>
<keyword evidence="2" id="KW-0479">Metal-binding</keyword>
<dbReference type="Pfam" id="PF08550">
    <property type="entry name" value="GATA_AreA"/>
    <property type="match status" value="1"/>
</dbReference>
<evidence type="ECO:0000313" key="12">
    <source>
        <dbReference type="Proteomes" id="UP000789572"/>
    </source>
</evidence>
<dbReference type="EMBL" id="CAJVPJ010000195">
    <property type="protein sequence ID" value="CAG8493379.1"/>
    <property type="molecule type" value="Genomic_DNA"/>
</dbReference>
<comment type="subcellular location">
    <subcellularLocation>
        <location evidence="1">Nucleus</location>
    </subcellularLocation>
</comment>
<evidence type="ECO:0000256" key="1">
    <source>
        <dbReference type="ARBA" id="ARBA00004123"/>
    </source>
</evidence>
<keyword evidence="6" id="KW-0804">Transcription</keyword>
<dbReference type="GO" id="GO:0008270">
    <property type="term" value="F:zinc ion binding"/>
    <property type="evidence" value="ECO:0007669"/>
    <property type="project" value="UniProtKB-KW"/>
</dbReference>
<feature type="compositionally biased region" description="Low complexity" evidence="9">
    <location>
        <begin position="575"/>
        <end position="587"/>
    </location>
</feature>